<keyword evidence="5 6" id="KW-0460">Magnesium</keyword>
<keyword evidence="8" id="KW-1185">Reference proteome</keyword>
<dbReference type="InterPro" id="IPR000760">
    <property type="entry name" value="Inositol_monophosphatase-like"/>
</dbReference>
<evidence type="ECO:0000256" key="1">
    <source>
        <dbReference type="ARBA" id="ARBA00001946"/>
    </source>
</evidence>
<keyword evidence="3 6" id="KW-0479">Metal-binding</keyword>
<evidence type="ECO:0000256" key="4">
    <source>
        <dbReference type="ARBA" id="ARBA00022801"/>
    </source>
</evidence>
<evidence type="ECO:0008006" key="9">
    <source>
        <dbReference type="Google" id="ProtNLM"/>
    </source>
</evidence>
<name>A0AAE0FWY7_9CHLO</name>
<evidence type="ECO:0000313" key="8">
    <source>
        <dbReference type="Proteomes" id="UP001190700"/>
    </source>
</evidence>
<proteinExistence type="inferred from homology"/>
<dbReference type="GO" id="GO:0000103">
    <property type="term" value="P:sulfate assimilation"/>
    <property type="evidence" value="ECO:0007669"/>
    <property type="project" value="TreeGrafter"/>
</dbReference>
<accession>A0AAE0FWY7</accession>
<protein>
    <recommendedName>
        <fullName evidence="9">3'(2'),5'-bisphosphate nucleotidase</fullName>
    </recommendedName>
</protein>
<dbReference type="Pfam" id="PF00459">
    <property type="entry name" value="Inositol_P"/>
    <property type="match status" value="1"/>
</dbReference>
<dbReference type="Gene3D" id="3.30.540.10">
    <property type="entry name" value="Fructose-1,6-Bisphosphatase, subunit A, domain 1"/>
    <property type="match status" value="1"/>
</dbReference>
<evidence type="ECO:0000256" key="2">
    <source>
        <dbReference type="ARBA" id="ARBA00009759"/>
    </source>
</evidence>
<dbReference type="GO" id="GO:0008441">
    <property type="term" value="F:3'(2'),5'-bisphosphate nucleotidase activity"/>
    <property type="evidence" value="ECO:0007669"/>
    <property type="project" value="TreeGrafter"/>
</dbReference>
<sequence>MKSLDNAAQQSRVNYARHVSAIAYKVLKSQPLIPVVSSRNKAHIFSSRRISVPAQLVIDVQAPWISRTGASRKLRKTCVRSSWTCEATNKPWSSSPELVASTEAVKRAMKICGLVRRSIQRAGGFIDGSSQKTEKCDCTPVTVADFAVQALLSLELEAQFPQIPLLAEEDSTELRKNKYLLDAVVKVVKCVASEGPLSEREIYDDCVLAAIDRGCHSGSADEYWVLDPIDGTAGFIRGGSAQYCIGLALMRGGRPMVGVMGLPNWCAAVLSPFTAIAAIAVTNSASAELQPWWHFLGLP</sequence>
<dbReference type="Proteomes" id="UP001190700">
    <property type="component" value="Unassembled WGS sequence"/>
</dbReference>
<dbReference type="AlphaFoldDB" id="A0AAE0FWY7"/>
<evidence type="ECO:0000256" key="5">
    <source>
        <dbReference type="ARBA" id="ARBA00022842"/>
    </source>
</evidence>
<gene>
    <name evidence="7" type="ORF">CYMTET_23860</name>
</gene>
<feature type="binding site" evidence="6">
    <location>
        <position position="230"/>
    </location>
    <ligand>
        <name>Mg(2+)</name>
        <dbReference type="ChEBI" id="CHEBI:18420"/>
        <label>1</label>
        <note>catalytic</note>
    </ligand>
</feature>
<dbReference type="SUPFAM" id="SSF56655">
    <property type="entry name" value="Carbohydrate phosphatase"/>
    <property type="match status" value="1"/>
</dbReference>
<dbReference type="PANTHER" id="PTHR43200:SF4">
    <property type="entry name" value="PAP-SPECIFIC PHOSPHATASE, MITOCHONDRIAL-RELATED"/>
    <property type="match status" value="1"/>
</dbReference>
<feature type="binding site" evidence="6">
    <location>
        <position position="227"/>
    </location>
    <ligand>
        <name>Mg(2+)</name>
        <dbReference type="ChEBI" id="CHEBI:18420"/>
        <label>1</label>
        <note>catalytic</note>
    </ligand>
</feature>
<dbReference type="GO" id="GO:0046872">
    <property type="term" value="F:metal ion binding"/>
    <property type="evidence" value="ECO:0007669"/>
    <property type="project" value="UniProtKB-KW"/>
</dbReference>
<feature type="binding site" evidence="6">
    <location>
        <position position="168"/>
    </location>
    <ligand>
        <name>Mg(2+)</name>
        <dbReference type="ChEBI" id="CHEBI:18420"/>
        <label>1</label>
        <note>catalytic</note>
    </ligand>
</feature>
<dbReference type="InterPro" id="IPR020583">
    <property type="entry name" value="Inositol_monoP_metal-BS"/>
</dbReference>
<dbReference type="EMBL" id="LGRX02012318">
    <property type="protein sequence ID" value="KAK3267596.1"/>
    <property type="molecule type" value="Genomic_DNA"/>
</dbReference>
<evidence type="ECO:0000256" key="6">
    <source>
        <dbReference type="PIRSR" id="PIRSR600760-2"/>
    </source>
</evidence>
<evidence type="ECO:0000313" key="7">
    <source>
        <dbReference type="EMBL" id="KAK3267596.1"/>
    </source>
</evidence>
<comment type="caution">
    <text evidence="7">The sequence shown here is derived from an EMBL/GenBank/DDBJ whole genome shotgun (WGS) entry which is preliminary data.</text>
</comment>
<organism evidence="7 8">
    <name type="scientific">Cymbomonas tetramitiformis</name>
    <dbReference type="NCBI Taxonomy" id="36881"/>
    <lineage>
        <taxon>Eukaryota</taxon>
        <taxon>Viridiplantae</taxon>
        <taxon>Chlorophyta</taxon>
        <taxon>Pyramimonadophyceae</taxon>
        <taxon>Pyramimonadales</taxon>
        <taxon>Pyramimonadaceae</taxon>
        <taxon>Cymbomonas</taxon>
    </lineage>
</organism>
<reference evidence="7 8" key="1">
    <citation type="journal article" date="2015" name="Genome Biol. Evol.">
        <title>Comparative Genomics of a Bacterivorous Green Alga Reveals Evolutionary Causalities and Consequences of Phago-Mixotrophic Mode of Nutrition.</title>
        <authorList>
            <person name="Burns J.A."/>
            <person name="Paasch A."/>
            <person name="Narechania A."/>
            <person name="Kim E."/>
        </authorList>
    </citation>
    <scope>NUCLEOTIDE SEQUENCE [LARGE SCALE GENOMIC DNA]</scope>
    <source>
        <strain evidence="7 8">PLY_AMNH</strain>
    </source>
</reference>
<feature type="binding site" evidence="6">
    <location>
        <position position="229"/>
    </location>
    <ligand>
        <name>Mg(2+)</name>
        <dbReference type="ChEBI" id="CHEBI:18420"/>
        <label>1</label>
        <note>catalytic</note>
    </ligand>
</feature>
<evidence type="ECO:0000256" key="3">
    <source>
        <dbReference type="ARBA" id="ARBA00022723"/>
    </source>
</evidence>
<keyword evidence="4" id="KW-0378">Hydrolase</keyword>
<dbReference type="PANTHER" id="PTHR43200">
    <property type="entry name" value="PHOSPHATASE"/>
    <property type="match status" value="1"/>
</dbReference>
<comment type="cofactor">
    <cofactor evidence="1 6">
        <name>Mg(2+)</name>
        <dbReference type="ChEBI" id="CHEBI:18420"/>
    </cofactor>
</comment>
<dbReference type="InterPro" id="IPR051090">
    <property type="entry name" value="Inositol_monoP_superfamily"/>
</dbReference>
<comment type="similarity">
    <text evidence="2">Belongs to the inositol monophosphatase superfamily.</text>
</comment>
<dbReference type="PROSITE" id="PS00629">
    <property type="entry name" value="IMP_1"/>
    <property type="match status" value="1"/>
</dbReference>